<protein>
    <recommendedName>
        <fullName evidence="3">Tetratricopeptide repeat protein</fullName>
    </recommendedName>
</protein>
<dbReference type="Pfam" id="PF14559">
    <property type="entry name" value="TPR_19"/>
    <property type="match status" value="1"/>
</dbReference>
<evidence type="ECO:0000313" key="2">
    <source>
        <dbReference type="Proteomes" id="UP000562254"/>
    </source>
</evidence>
<accession>A0A840XNV9</accession>
<dbReference type="RefSeq" id="WP_184484880.1">
    <property type="nucleotide sequence ID" value="NZ_JACIJE010000006.1"/>
</dbReference>
<reference evidence="1 2" key="1">
    <citation type="submission" date="2020-08" db="EMBL/GenBank/DDBJ databases">
        <title>Genomic Encyclopedia of Type Strains, Phase IV (KMG-IV): sequencing the most valuable type-strain genomes for metagenomic binning, comparative biology and taxonomic classification.</title>
        <authorList>
            <person name="Goeker M."/>
        </authorList>
    </citation>
    <scope>NUCLEOTIDE SEQUENCE [LARGE SCALE GENOMIC DNA]</scope>
    <source>
        <strain evidence="1 2">DSM 25895</strain>
    </source>
</reference>
<gene>
    <name evidence="1" type="ORF">FHS88_002401</name>
</gene>
<dbReference type="Gene3D" id="1.25.40.10">
    <property type="entry name" value="Tetratricopeptide repeat domain"/>
    <property type="match status" value="1"/>
</dbReference>
<comment type="caution">
    <text evidence="1">The sequence shown here is derived from an EMBL/GenBank/DDBJ whole genome shotgun (WGS) entry which is preliminary data.</text>
</comment>
<proteinExistence type="predicted"/>
<evidence type="ECO:0000313" key="1">
    <source>
        <dbReference type="EMBL" id="MBB5690268.1"/>
    </source>
</evidence>
<dbReference type="EMBL" id="JACIJE010000006">
    <property type="protein sequence ID" value="MBB5690268.1"/>
    <property type="molecule type" value="Genomic_DNA"/>
</dbReference>
<dbReference type="SUPFAM" id="SSF53756">
    <property type="entry name" value="UDP-Glycosyltransferase/glycogen phosphorylase"/>
    <property type="match status" value="1"/>
</dbReference>
<dbReference type="Gene3D" id="3.40.50.2000">
    <property type="entry name" value="Glycogen Phosphorylase B"/>
    <property type="match status" value="1"/>
</dbReference>
<keyword evidence="2" id="KW-1185">Reference proteome</keyword>
<dbReference type="InterPro" id="IPR011990">
    <property type="entry name" value="TPR-like_helical_dom_sf"/>
</dbReference>
<sequence>MSAATADPAPLLALAEAARREGRAVEAAAALRSLAALLPGDARIRAALARCLFQAGAWEEAWEAYQVRFELMPAAFPRVTRPGPGGPVPIPPWRGEGSPAAVLVMGEQGLGDTIQFARYLPMLAARGVRVHAVLDRRLHRLLGPLCDGIDLRASDTPGRVAGLRAWLPMLDLPRALGLSPRAYRGRVPYLAAEPDRLARLRTRIGAEGFRVGIVWQGNPAAPVDANRSAPLAAFAPLAALPGVRLFALQKGPGEAQDAAFPLDRLGREIDNGPDWFLDTAAAIMALDLVVSVDTAVVHLAGALGRPALMLMHGCQGDWRWLHAEQTPLWYPSLRLLRCPGGGADWQAAAARAAQAIRTGDLPAPAHPG</sequence>
<name>A0A840XNV9_9PROT</name>
<organism evidence="1 2">
    <name type="scientific">Neoroseomonas alkaliterrae</name>
    <dbReference type="NCBI Taxonomy" id="1452450"/>
    <lineage>
        <taxon>Bacteria</taxon>
        <taxon>Pseudomonadati</taxon>
        <taxon>Pseudomonadota</taxon>
        <taxon>Alphaproteobacteria</taxon>
        <taxon>Acetobacterales</taxon>
        <taxon>Acetobacteraceae</taxon>
        <taxon>Neoroseomonas</taxon>
    </lineage>
</organism>
<evidence type="ECO:0008006" key="3">
    <source>
        <dbReference type="Google" id="ProtNLM"/>
    </source>
</evidence>
<dbReference type="SUPFAM" id="SSF48452">
    <property type="entry name" value="TPR-like"/>
    <property type="match status" value="1"/>
</dbReference>
<dbReference type="Proteomes" id="UP000562254">
    <property type="component" value="Unassembled WGS sequence"/>
</dbReference>
<dbReference type="AlphaFoldDB" id="A0A840XNV9"/>